<evidence type="ECO:0000259" key="1">
    <source>
        <dbReference type="Pfam" id="PF07727"/>
    </source>
</evidence>
<dbReference type="Pfam" id="PF07727">
    <property type="entry name" value="RVT_2"/>
    <property type="match status" value="1"/>
</dbReference>
<evidence type="ECO:0000313" key="3">
    <source>
        <dbReference type="Proteomes" id="UP000694251"/>
    </source>
</evidence>
<accession>A0A8T1XVD6</accession>
<evidence type="ECO:0000313" key="2">
    <source>
        <dbReference type="EMBL" id="KAG7536477.1"/>
    </source>
</evidence>
<gene>
    <name evidence="2" type="ORF">ISN44_As13g004240</name>
</gene>
<dbReference type="GO" id="GO:0003964">
    <property type="term" value="F:RNA-directed DNA polymerase activity"/>
    <property type="evidence" value="ECO:0007669"/>
    <property type="project" value="UniProtKB-KW"/>
</dbReference>
<dbReference type="PANTHER" id="PTHR11439">
    <property type="entry name" value="GAG-POL-RELATED RETROTRANSPOSON"/>
    <property type="match status" value="1"/>
</dbReference>
<dbReference type="Proteomes" id="UP000694251">
    <property type="component" value="Chromosome 13"/>
</dbReference>
<keyword evidence="2" id="KW-0808">Transferase</keyword>
<proteinExistence type="predicted"/>
<keyword evidence="3" id="KW-1185">Reference proteome</keyword>
<dbReference type="OrthoDB" id="1099987at2759"/>
<dbReference type="AlphaFoldDB" id="A0A8T1XVD6"/>
<protein>
    <submittedName>
        <fullName evidence="2">Reverse transcriptase RNA-dependent DNA polymerase</fullName>
    </submittedName>
</protein>
<keyword evidence="2" id="KW-0695">RNA-directed DNA polymerase</keyword>
<organism evidence="2 3">
    <name type="scientific">Arabidopsis suecica</name>
    <name type="common">Swedish thale-cress</name>
    <name type="synonym">Cardaminopsis suecica</name>
    <dbReference type="NCBI Taxonomy" id="45249"/>
    <lineage>
        <taxon>Eukaryota</taxon>
        <taxon>Viridiplantae</taxon>
        <taxon>Streptophyta</taxon>
        <taxon>Embryophyta</taxon>
        <taxon>Tracheophyta</taxon>
        <taxon>Spermatophyta</taxon>
        <taxon>Magnoliopsida</taxon>
        <taxon>eudicotyledons</taxon>
        <taxon>Gunneridae</taxon>
        <taxon>Pentapetalae</taxon>
        <taxon>rosids</taxon>
        <taxon>malvids</taxon>
        <taxon>Brassicales</taxon>
        <taxon>Brassicaceae</taxon>
        <taxon>Camelineae</taxon>
        <taxon>Arabidopsis</taxon>
    </lineage>
</organism>
<dbReference type="PANTHER" id="PTHR11439:SF489">
    <property type="entry name" value="RNA-DIRECTED DNA POLYMERASE"/>
    <property type="match status" value="1"/>
</dbReference>
<keyword evidence="2" id="KW-0548">Nucleotidyltransferase</keyword>
<dbReference type="EMBL" id="JAEFBJ010000013">
    <property type="protein sequence ID" value="KAG7536477.1"/>
    <property type="molecule type" value="Genomic_DNA"/>
</dbReference>
<feature type="domain" description="Reverse transcriptase Ty1/copia-type" evidence="1">
    <location>
        <begin position="11"/>
        <end position="254"/>
    </location>
</feature>
<reference evidence="2 3" key="1">
    <citation type="submission" date="2020-12" db="EMBL/GenBank/DDBJ databases">
        <title>Concerted genomic and epigenomic changes stabilize Arabidopsis allopolyploids.</title>
        <authorList>
            <person name="Chen Z."/>
        </authorList>
    </citation>
    <scope>NUCLEOTIDE SEQUENCE [LARGE SCALE GENOMIC DNA]</scope>
    <source>
        <strain evidence="2">As9502</strain>
        <tissue evidence="2">Leaf</tissue>
    </source>
</reference>
<dbReference type="CDD" id="cd09272">
    <property type="entry name" value="RNase_HI_RT_Ty1"/>
    <property type="match status" value="1"/>
</dbReference>
<name>A0A8T1XVD6_ARASU</name>
<sequence>MSEEIDAFARNQTFDLVPRPPNKNIVGCKWVFKNKFLSNGSLGRCKSRLVAKGYNQQLGRDYTDTFSPVIKSTTLRLVLDIAVTRSWPIRQLDVNNAFLQGTLKEEVYMEQPPGFIDPDNPSFVCRLRKAIYGLKQAPRAWYTELKTYLLTLGFQNSLADTSLFILQSGKEFVYLLVYVDDILITGSHKGSIQKILDALAARFSIKDPEDLNYFLGLEAHRTSKGLHLSQRKYILDLLQRYNMIDAKPVGTPMASSPKLTLMSGITLTDPTEYRKLVGSLQYLAFTRLDIAYAVNRLSQFMHRPTNDHWQAAKRVLRYLAGTTTHGIFFDAQNELSLHAFSDADWAGDSEDCVSTNAYIVYLGRNPISWTAKKQKSVSRSSTEAEYRSVANTACEIQWICSLLTELGITIPKPPVVYCDNVGATFLCANPVFHSRMKHIAIDYHFIRGQVQQGILRVVHVNTRDQLADALTKPLPRNRFTELRDKIGVRIAPPS</sequence>
<dbReference type="InterPro" id="IPR013103">
    <property type="entry name" value="RVT_2"/>
</dbReference>
<comment type="caution">
    <text evidence="2">The sequence shown here is derived from an EMBL/GenBank/DDBJ whole genome shotgun (WGS) entry which is preliminary data.</text>
</comment>